<dbReference type="EMBL" id="JACBNQ010000001">
    <property type="protein sequence ID" value="NYB72961.1"/>
    <property type="molecule type" value="Genomic_DNA"/>
</dbReference>
<keyword evidence="6 7" id="KW-0472">Membrane</keyword>
<feature type="transmembrane region" description="Helical" evidence="7">
    <location>
        <begin position="365"/>
        <end position="386"/>
    </location>
</feature>
<gene>
    <name evidence="9" type="ORF">HZF24_02265</name>
</gene>
<dbReference type="InterPro" id="IPR004680">
    <property type="entry name" value="Cit_transptr-like_dom"/>
</dbReference>
<evidence type="ECO:0000256" key="5">
    <source>
        <dbReference type="ARBA" id="ARBA00022989"/>
    </source>
</evidence>
<organism evidence="9 10">
    <name type="scientific">Sedimentibacter hydroxybenzoicus DSM 7310</name>
    <dbReference type="NCBI Taxonomy" id="1123245"/>
    <lineage>
        <taxon>Bacteria</taxon>
        <taxon>Bacillati</taxon>
        <taxon>Bacillota</taxon>
        <taxon>Tissierellia</taxon>
        <taxon>Sedimentibacter</taxon>
    </lineage>
</organism>
<dbReference type="GO" id="GO:0055085">
    <property type="term" value="P:transmembrane transport"/>
    <property type="evidence" value="ECO:0007669"/>
    <property type="project" value="InterPro"/>
</dbReference>
<feature type="domain" description="Citrate transporter-like" evidence="8">
    <location>
        <begin position="17"/>
        <end position="369"/>
    </location>
</feature>
<comment type="subcellular location">
    <subcellularLocation>
        <location evidence="1">Membrane</location>
        <topology evidence="1">Multi-pass membrane protein</topology>
    </subcellularLocation>
</comment>
<keyword evidence="5 7" id="KW-1133">Transmembrane helix</keyword>
<feature type="transmembrane region" description="Helical" evidence="7">
    <location>
        <begin position="398"/>
        <end position="421"/>
    </location>
</feature>
<sequence>MYQSTIAIIVMVLMLIMYAIPKIPLSVTTIFAVLTMAFTGIISFEDAFIGFASPSVMLIAGMMIIGQSFFTSGLAQKIGNLLYKYTGADEKKFVTAVIYISSGLAIFLNGALVVAMLMPIINSVVSQSDGKISRKQTYFPLGIAATIGNNLTTISATSMITASGLISAAGYGELSIFAPTIVNLPALIVVIIIYISFGYSLQKKWFDFEEVNLNDKNICDGNERDCPVWKMVLTGIVMLVAVMALVMGINYGAVALAGSAILIFAGCISEKEAFDSISWCTIVIVAGAIGVSKGLDSSGAGKLIASFIINLCGPVGQSALGMCVILFIIGSVLSNLMSDNATVALLVPIAIVMAETVGISPIPVVLAAASGIKVAVATPISVAPMTMIQIPGYRFKDYLRIGGLINIVSMIVTCIAIKFVYFS</sequence>
<accession>A0A974BHD9</accession>
<evidence type="ECO:0000256" key="1">
    <source>
        <dbReference type="ARBA" id="ARBA00004141"/>
    </source>
</evidence>
<proteinExistence type="predicted"/>
<comment type="caution">
    <text evidence="9">The sequence shown here is derived from an EMBL/GenBank/DDBJ whole genome shotgun (WGS) entry which is preliminary data.</text>
</comment>
<dbReference type="RefSeq" id="WP_179236626.1">
    <property type="nucleotide sequence ID" value="NZ_JACBNQ010000001.1"/>
</dbReference>
<dbReference type="PANTHER" id="PTHR43652">
    <property type="entry name" value="BASIC AMINO ACID ANTIPORTER YFCC-RELATED"/>
    <property type="match status" value="1"/>
</dbReference>
<evidence type="ECO:0000256" key="2">
    <source>
        <dbReference type="ARBA" id="ARBA00022448"/>
    </source>
</evidence>
<dbReference type="PANTHER" id="PTHR43652:SF2">
    <property type="entry name" value="BASIC AMINO ACID ANTIPORTER YFCC-RELATED"/>
    <property type="match status" value="1"/>
</dbReference>
<protein>
    <submittedName>
        <fullName evidence="9">SLC13/DASS family transporter</fullName>
    </submittedName>
</protein>
<evidence type="ECO:0000313" key="10">
    <source>
        <dbReference type="Proteomes" id="UP000611629"/>
    </source>
</evidence>
<evidence type="ECO:0000256" key="6">
    <source>
        <dbReference type="ARBA" id="ARBA00023136"/>
    </source>
</evidence>
<feature type="transmembrane region" description="Helical" evidence="7">
    <location>
        <begin position="141"/>
        <end position="162"/>
    </location>
</feature>
<dbReference type="Proteomes" id="UP000611629">
    <property type="component" value="Unassembled WGS sequence"/>
</dbReference>
<keyword evidence="4" id="KW-0677">Repeat</keyword>
<dbReference type="Pfam" id="PF03600">
    <property type="entry name" value="CitMHS"/>
    <property type="match status" value="1"/>
</dbReference>
<feature type="transmembrane region" description="Helical" evidence="7">
    <location>
        <begin position="307"/>
        <end position="329"/>
    </location>
</feature>
<evidence type="ECO:0000256" key="4">
    <source>
        <dbReference type="ARBA" id="ARBA00022737"/>
    </source>
</evidence>
<evidence type="ECO:0000256" key="7">
    <source>
        <dbReference type="SAM" id="Phobius"/>
    </source>
</evidence>
<name>A0A974BHD9_SEDHY</name>
<feature type="transmembrane region" description="Helical" evidence="7">
    <location>
        <begin position="6"/>
        <end position="23"/>
    </location>
</feature>
<keyword evidence="3 7" id="KW-0812">Transmembrane</keyword>
<evidence type="ECO:0000313" key="9">
    <source>
        <dbReference type="EMBL" id="NYB72961.1"/>
    </source>
</evidence>
<feature type="transmembrane region" description="Helical" evidence="7">
    <location>
        <begin position="277"/>
        <end position="295"/>
    </location>
</feature>
<feature type="transmembrane region" description="Helical" evidence="7">
    <location>
        <begin position="341"/>
        <end position="359"/>
    </location>
</feature>
<keyword evidence="10" id="KW-1185">Reference proteome</keyword>
<dbReference type="InterPro" id="IPR051679">
    <property type="entry name" value="DASS-Related_Transporters"/>
</dbReference>
<evidence type="ECO:0000256" key="3">
    <source>
        <dbReference type="ARBA" id="ARBA00022692"/>
    </source>
</evidence>
<keyword evidence="2" id="KW-0813">Transport</keyword>
<dbReference type="AlphaFoldDB" id="A0A974BHD9"/>
<feature type="transmembrane region" description="Helical" evidence="7">
    <location>
        <begin position="96"/>
        <end position="121"/>
    </location>
</feature>
<evidence type="ECO:0000259" key="8">
    <source>
        <dbReference type="Pfam" id="PF03600"/>
    </source>
</evidence>
<feature type="transmembrane region" description="Helical" evidence="7">
    <location>
        <begin position="232"/>
        <end position="265"/>
    </location>
</feature>
<dbReference type="GO" id="GO:0005886">
    <property type="term" value="C:plasma membrane"/>
    <property type="evidence" value="ECO:0007669"/>
    <property type="project" value="TreeGrafter"/>
</dbReference>
<feature type="transmembrane region" description="Helical" evidence="7">
    <location>
        <begin position="174"/>
        <end position="197"/>
    </location>
</feature>
<reference evidence="9" key="1">
    <citation type="submission" date="2020-07" db="EMBL/GenBank/DDBJ databases">
        <title>Genomic analysis of a strain of Sedimentibacter Hydroxybenzoicus DSM7310.</title>
        <authorList>
            <person name="Ma S."/>
        </authorList>
    </citation>
    <scope>NUCLEOTIDE SEQUENCE</scope>
    <source>
        <strain evidence="9">DSM 7310</strain>
    </source>
</reference>
<feature type="transmembrane region" description="Helical" evidence="7">
    <location>
        <begin position="55"/>
        <end position="75"/>
    </location>
</feature>